<dbReference type="OrthoDB" id="1626798at2759"/>
<protein>
    <recommendedName>
        <fullName evidence="3">CCHC-type domain-containing protein</fullName>
    </recommendedName>
</protein>
<feature type="compositionally biased region" description="Basic residues" evidence="2">
    <location>
        <begin position="549"/>
        <end position="562"/>
    </location>
</feature>
<name>I1I3P2_BRADI</name>
<dbReference type="InterPro" id="IPR001878">
    <property type="entry name" value="Znf_CCHC"/>
</dbReference>
<keyword evidence="1" id="KW-0863">Zinc-finger</keyword>
<dbReference type="SMART" id="SM00343">
    <property type="entry name" value="ZnF_C2HC"/>
    <property type="match status" value="1"/>
</dbReference>
<dbReference type="PANTHER" id="PTHR47481">
    <property type="match status" value="1"/>
</dbReference>
<feature type="domain" description="CCHC-type" evidence="3">
    <location>
        <begin position="236"/>
        <end position="249"/>
    </location>
</feature>
<evidence type="ECO:0000259" key="3">
    <source>
        <dbReference type="PROSITE" id="PS50158"/>
    </source>
</evidence>
<feature type="compositionally biased region" description="Acidic residues" evidence="2">
    <location>
        <begin position="326"/>
        <end position="343"/>
    </location>
</feature>
<evidence type="ECO:0000313" key="6">
    <source>
        <dbReference type="Proteomes" id="UP000008810"/>
    </source>
</evidence>
<sequence length="562" mass="65890">MADLMITGNGMWRLNSHNYGYWQTCMESYLQGHDLWEVIAGTETTPPENAEALRKWRIKVGKAMFVLKTTIEEDLVEHIRDAKTPKEAWDTLAKLFSRKNEARLQLLENELADEKVSEARMRRIIIHGLRPEYNGFMAAVMGWPTQPSVVELENLLANQEELAKQMGSITFKERDGEDALFTYRKKSPLRSREAVKEKWTKDERWYPRESNYSGGAQRRKEDQRKLIYERRKKGECFNCGKSGHLARDCWSPKKHSEKEVVTMADVVLEEEEWDAQEGLSMMEDEVYFVEDLTKGEHPSIQGVDLEESREDEDEEEWDAEGGSFIEDLEESGEEENDKEEEWNGEGGFFMEDLEESEEEENDKEEEWNGEGGFFMEDLEESGEEENDDEEECDIENGLFTEVRNLKPMHELPVFGYDNDDGDLEDHEDKPKKQGLIHYVDEKPREKSKYNRDGDGTLVVQDDPSMKVMENKCMDQLRVKESQRSQHEAKKHEVWRTKPPDLRYVRGSLSQVFSYMEIKKAQVWIRTKKRTELQKCNEVKKNSMHEEKKKVRNGRAQKIQGHH</sequence>
<dbReference type="EMBL" id="CM000882">
    <property type="protein sequence ID" value="PNT67293.1"/>
    <property type="molecule type" value="Genomic_DNA"/>
</dbReference>
<feature type="region of interest" description="Disordered" evidence="2">
    <location>
        <begin position="416"/>
        <end position="435"/>
    </location>
</feature>
<dbReference type="GO" id="GO:0003676">
    <property type="term" value="F:nucleic acid binding"/>
    <property type="evidence" value="ECO:0007669"/>
    <property type="project" value="InterPro"/>
</dbReference>
<dbReference type="Pfam" id="PF00098">
    <property type="entry name" value="zf-CCHC"/>
    <property type="match status" value="1"/>
</dbReference>
<keyword evidence="6" id="KW-1185">Reference proteome</keyword>
<dbReference type="SUPFAM" id="SSF57756">
    <property type="entry name" value="Retrovirus zinc finger-like domains"/>
    <property type="match status" value="1"/>
</dbReference>
<feature type="region of interest" description="Disordered" evidence="2">
    <location>
        <begin position="442"/>
        <end position="464"/>
    </location>
</feature>
<dbReference type="Gene3D" id="4.10.60.10">
    <property type="entry name" value="Zinc finger, CCHC-type"/>
    <property type="match status" value="1"/>
</dbReference>
<dbReference type="Proteomes" id="UP000008810">
    <property type="component" value="Chromosome 3"/>
</dbReference>
<gene>
    <name evidence="4" type="ORF">BRADI_3g23363v3</name>
</gene>
<feature type="compositionally biased region" description="Acidic residues" evidence="2">
    <location>
        <begin position="376"/>
        <end position="392"/>
    </location>
</feature>
<dbReference type="eggNOG" id="KOG0017">
    <property type="taxonomic scope" value="Eukaryota"/>
</dbReference>
<organism evidence="5">
    <name type="scientific">Brachypodium distachyon</name>
    <name type="common">Purple false brome</name>
    <name type="synonym">Trachynia distachya</name>
    <dbReference type="NCBI Taxonomy" id="15368"/>
    <lineage>
        <taxon>Eukaryota</taxon>
        <taxon>Viridiplantae</taxon>
        <taxon>Streptophyta</taxon>
        <taxon>Embryophyta</taxon>
        <taxon>Tracheophyta</taxon>
        <taxon>Spermatophyta</taxon>
        <taxon>Magnoliopsida</taxon>
        <taxon>Liliopsida</taxon>
        <taxon>Poales</taxon>
        <taxon>Poaceae</taxon>
        <taxon>BOP clade</taxon>
        <taxon>Pooideae</taxon>
        <taxon>Stipodae</taxon>
        <taxon>Brachypodieae</taxon>
        <taxon>Brachypodium</taxon>
    </lineage>
</organism>
<dbReference type="PANTHER" id="PTHR47481:SF14">
    <property type="entry name" value="RETROTRANSPOSON COPIA-LIKE N-TERMINAL DOMAIN-CONTAINING PROTEIN"/>
    <property type="match status" value="1"/>
</dbReference>
<dbReference type="InParanoid" id="I1I3P2"/>
<dbReference type="AlphaFoldDB" id="I1I3P2"/>
<reference evidence="4 5" key="1">
    <citation type="journal article" date="2010" name="Nature">
        <title>Genome sequencing and analysis of the model grass Brachypodium distachyon.</title>
        <authorList>
            <consortium name="International Brachypodium Initiative"/>
        </authorList>
    </citation>
    <scope>NUCLEOTIDE SEQUENCE [LARGE SCALE GENOMIC DNA]</scope>
    <source>
        <strain evidence="4 5">Bd21</strain>
    </source>
</reference>
<feature type="region of interest" description="Disordered" evidence="2">
    <location>
        <begin position="293"/>
        <end position="392"/>
    </location>
</feature>
<feature type="region of interest" description="Disordered" evidence="2">
    <location>
        <begin position="536"/>
        <end position="562"/>
    </location>
</feature>
<feature type="compositionally biased region" description="Acidic residues" evidence="2">
    <location>
        <begin position="304"/>
        <end position="319"/>
    </location>
</feature>
<evidence type="ECO:0000313" key="4">
    <source>
        <dbReference type="EMBL" id="PNT67293.1"/>
    </source>
</evidence>
<dbReference type="PROSITE" id="PS50158">
    <property type="entry name" value="ZF_CCHC"/>
    <property type="match status" value="1"/>
</dbReference>
<feature type="compositionally biased region" description="Basic and acidic residues" evidence="2">
    <location>
        <begin position="442"/>
        <end position="454"/>
    </location>
</feature>
<reference evidence="5" key="3">
    <citation type="submission" date="2018-08" db="UniProtKB">
        <authorList>
            <consortium name="EnsemblPlants"/>
        </authorList>
    </citation>
    <scope>IDENTIFICATION</scope>
    <source>
        <strain evidence="5">cv. Bd21</strain>
    </source>
</reference>
<evidence type="ECO:0000313" key="5">
    <source>
        <dbReference type="EnsemblPlants" id="PNT67293"/>
    </source>
</evidence>
<dbReference type="GO" id="GO:0008270">
    <property type="term" value="F:zinc ion binding"/>
    <property type="evidence" value="ECO:0007669"/>
    <property type="project" value="UniProtKB-KW"/>
</dbReference>
<dbReference type="EnsemblPlants" id="PNT67293">
    <property type="protein sequence ID" value="PNT67293"/>
    <property type="gene ID" value="BRADI_3g23363v3"/>
</dbReference>
<dbReference type="Pfam" id="PF14223">
    <property type="entry name" value="Retrotran_gag_2"/>
    <property type="match status" value="1"/>
</dbReference>
<dbReference type="InterPro" id="IPR036875">
    <property type="entry name" value="Znf_CCHC_sf"/>
</dbReference>
<feature type="compositionally biased region" description="Acidic residues" evidence="2">
    <location>
        <begin position="351"/>
        <end position="368"/>
    </location>
</feature>
<dbReference type="Gramene" id="PNT67293">
    <property type="protein sequence ID" value="PNT67293"/>
    <property type="gene ID" value="BRADI_3g23363v3"/>
</dbReference>
<dbReference type="HOGENOM" id="CLU_485183_0_0_1"/>
<evidence type="ECO:0000256" key="1">
    <source>
        <dbReference type="PROSITE-ProRule" id="PRU00047"/>
    </source>
</evidence>
<feature type="compositionally biased region" description="Basic and acidic residues" evidence="2">
    <location>
        <begin position="536"/>
        <end position="548"/>
    </location>
</feature>
<proteinExistence type="predicted"/>
<keyword evidence="1" id="KW-0479">Metal-binding</keyword>
<evidence type="ECO:0000256" key="2">
    <source>
        <dbReference type="SAM" id="MobiDB-lite"/>
    </source>
</evidence>
<reference evidence="4" key="2">
    <citation type="submission" date="2017-06" db="EMBL/GenBank/DDBJ databases">
        <title>WGS assembly of Brachypodium distachyon.</title>
        <authorList>
            <consortium name="The International Brachypodium Initiative"/>
            <person name="Lucas S."/>
            <person name="Harmon-Smith M."/>
            <person name="Lail K."/>
            <person name="Tice H."/>
            <person name="Grimwood J."/>
            <person name="Bruce D."/>
            <person name="Barry K."/>
            <person name="Shu S."/>
            <person name="Lindquist E."/>
            <person name="Wang M."/>
            <person name="Pitluck S."/>
            <person name="Vogel J.P."/>
            <person name="Garvin D.F."/>
            <person name="Mockler T.C."/>
            <person name="Schmutz J."/>
            <person name="Rokhsar D."/>
            <person name="Bevan M.W."/>
        </authorList>
    </citation>
    <scope>NUCLEOTIDE SEQUENCE</scope>
    <source>
        <strain evidence="4">Bd21</strain>
    </source>
</reference>
<accession>I1I3P2</accession>
<keyword evidence="1" id="KW-0862">Zinc</keyword>